<dbReference type="EMBL" id="BJND01000005">
    <property type="protein sequence ID" value="GEC02984.1"/>
    <property type="molecule type" value="Genomic_DNA"/>
</dbReference>
<feature type="region of interest" description="Disordered" evidence="1">
    <location>
        <begin position="379"/>
        <end position="399"/>
    </location>
</feature>
<comment type="caution">
    <text evidence="2">The sequence shown here is derived from an EMBL/GenBank/DDBJ whole genome shotgun (WGS) entry which is preliminary data.</text>
</comment>
<feature type="compositionally biased region" description="Basic and acidic residues" evidence="1">
    <location>
        <begin position="267"/>
        <end position="276"/>
    </location>
</feature>
<feature type="compositionally biased region" description="Acidic residues" evidence="1">
    <location>
        <begin position="389"/>
        <end position="399"/>
    </location>
</feature>
<reference evidence="2 3" key="1">
    <citation type="submission" date="2019-06" db="EMBL/GenBank/DDBJ databases">
        <title>Whole genome shotgun sequence of Streptomyces spinoverrucosus NBRC 14228.</title>
        <authorList>
            <person name="Hosoyama A."/>
            <person name="Uohara A."/>
            <person name="Ohji S."/>
            <person name="Ichikawa N."/>
        </authorList>
    </citation>
    <scope>NUCLEOTIDE SEQUENCE [LARGE SCALE GENOMIC DNA]</scope>
    <source>
        <strain evidence="2 3">NBRC 14228</strain>
    </source>
</reference>
<sequence length="399" mass="42982">MRRDVRLEIITEAIHRLIPGATPAFLTVEVTETLPGTGEKKNTWSGRPAGLAEHIFTRLYGRPRSPRWASPLQQAEDAKRRRDLVGELDALTSAGTELESAPWYPVRSGDLVHVHYEATPTLPVFGETYVIGDVGGGLKSMQLVGHTWQGEEPDGMVGGCAVDAADDPLYELWFEAGPQRLTIVRDGLVVHHGASRNLSGAVVAGTLTAARALASAVREAKRYLERGEPELALARLRSDKPLPPCGVPGPMPEHADCARPRGHHGAHSPDADYTEPPHKCPALPEQLHAVVTVGAKVNDVHFAGLYEDLDAAVDHASGFTGYRDSLDERYVGPAPGAPGEMVLKLPQENELAAFGVQLAVVVTLPVLPDPRAEDEWAAEGMATALGPEDYADDFRDVDE</sequence>
<evidence type="ECO:0000313" key="2">
    <source>
        <dbReference type="EMBL" id="GEC02984.1"/>
    </source>
</evidence>
<keyword evidence="3" id="KW-1185">Reference proteome</keyword>
<gene>
    <name evidence="2" type="ORF">SSP24_06390</name>
</gene>
<name>A0A4Y3V816_9ACTN</name>
<evidence type="ECO:0000313" key="3">
    <source>
        <dbReference type="Proteomes" id="UP000317881"/>
    </source>
</evidence>
<proteinExistence type="predicted"/>
<protein>
    <submittedName>
        <fullName evidence="2">Uncharacterized protein</fullName>
    </submittedName>
</protein>
<dbReference type="AlphaFoldDB" id="A0A4Y3V816"/>
<feature type="region of interest" description="Disordered" evidence="1">
    <location>
        <begin position="253"/>
        <end position="276"/>
    </location>
</feature>
<dbReference type="RefSeq" id="WP_141307198.1">
    <property type="nucleotide sequence ID" value="NZ_BJND01000005.1"/>
</dbReference>
<accession>A0A4Y3V816</accession>
<dbReference type="Proteomes" id="UP000317881">
    <property type="component" value="Unassembled WGS sequence"/>
</dbReference>
<evidence type="ECO:0000256" key="1">
    <source>
        <dbReference type="SAM" id="MobiDB-lite"/>
    </source>
</evidence>
<dbReference type="OrthoDB" id="4187179at2"/>
<organism evidence="2 3">
    <name type="scientific">Streptomyces spinoverrucosus</name>
    <dbReference type="NCBI Taxonomy" id="284043"/>
    <lineage>
        <taxon>Bacteria</taxon>
        <taxon>Bacillati</taxon>
        <taxon>Actinomycetota</taxon>
        <taxon>Actinomycetes</taxon>
        <taxon>Kitasatosporales</taxon>
        <taxon>Streptomycetaceae</taxon>
        <taxon>Streptomyces</taxon>
    </lineage>
</organism>